<accession>A0A4Q9DTF8</accession>
<evidence type="ECO:0000313" key="4">
    <source>
        <dbReference type="Proteomes" id="UP000293142"/>
    </source>
</evidence>
<evidence type="ECO:0008006" key="5">
    <source>
        <dbReference type="Google" id="ProtNLM"/>
    </source>
</evidence>
<comment type="caution">
    <text evidence="3">The sequence shown here is derived from an EMBL/GenBank/DDBJ whole genome shotgun (WGS) entry which is preliminary data.</text>
</comment>
<evidence type="ECO:0000256" key="2">
    <source>
        <dbReference type="SAM" id="Phobius"/>
    </source>
</evidence>
<feature type="region of interest" description="Disordered" evidence="1">
    <location>
        <begin position="1"/>
        <end position="33"/>
    </location>
</feature>
<feature type="transmembrane region" description="Helical" evidence="2">
    <location>
        <begin position="70"/>
        <end position="88"/>
    </location>
</feature>
<keyword evidence="2" id="KW-0472">Membrane</keyword>
<dbReference type="AlphaFoldDB" id="A0A4Q9DTF8"/>
<dbReference type="OrthoDB" id="2598858at2"/>
<dbReference type="Proteomes" id="UP000293142">
    <property type="component" value="Unassembled WGS sequence"/>
</dbReference>
<dbReference type="RefSeq" id="WP_131012630.1">
    <property type="nucleotide sequence ID" value="NZ_SIRE01000005.1"/>
</dbReference>
<organism evidence="3 4">
    <name type="scientific">Paenibacillus thalictri</name>
    <dbReference type="NCBI Taxonomy" id="2527873"/>
    <lineage>
        <taxon>Bacteria</taxon>
        <taxon>Bacillati</taxon>
        <taxon>Bacillota</taxon>
        <taxon>Bacilli</taxon>
        <taxon>Bacillales</taxon>
        <taxon>Paenibacillaceae</taxon>
        <taxon>Paenibacillus</taxon>
    </lineage>
</organism>
<evidence type="ECO:0000256" key="1">
    <source>
        <dbReference type="SAM" id="MobiDB-lite"/>
    </source>
</evidence>
<keyword evidence="2" id="KW-0812">Transmembrane</keyword>
<feature type="transmembrane region" description="Helical" evidence="2">
    <location>
        <begin position="44"/>
        <end position="64"/>
    </location>
</feature>
<name>A0A4Q9DTF8_9BACL</name>
<gene>
    <name evidence="3" type="ORF">EYB31_07280</name>
</gene>
<proteinExistence type="predicted"/>
<keyword evidence="2" id="KW-1133">Transmembrane helix</keyword>
<keyword evidence="4" id="KW-1185">Reference proteome</keyword>
<evidence type="ECO:0000313" key="3">
    <source>
        <dbReference type="EMBL" id="TBL80216.1"/>
    </source>
</evidence>
<feature type="compositionally biased region" description="Basic and acidic residues" evidence="1">
    <location>
        <begin position="1"/>
        <end position="13"/>
    </location>
</feature>
<sequence>MSRKWERMVEKNTKQLNKTRAKQGKKPISETSSESGFVMKGRSWLFPLLLIFVGIFCFISFRGANQDETMYWVTGGSYVALGVFTYFVRRPYLKISKKALTTRRFSGNRTLEAEDVTAITILKDAVVIEGANKQRWMFSRIYHLMNITEVGERLAAFAKTHNITVKDN</sequence>
<dbReference type="EMBL" id="SIRE01000005">
    <property type="protein sequence ID" value="TBL80216.1"/>
    <property type="molecule type" value="Genomic_DNA"/>
</dbReference>
<protein>
    <recommendedName>
        <fullName evidence="5">Methyltransferase</fullName>
    </recommendedName>
</protein>
<reference evidence="3 4" key="1">
    <citation type="submission" date="2019-02" db="EMBL/GenBank/DDBJ databases">
        <title>Paenibacillus sp. nov., isolated from surface-sterilized tissue of Thalictrum simplex L.</title>
        <authorList>
            <person name="Tuo L."/>
        </authorList>
    </citation>
    <scope>NUCLEOTIDE SEQUENCE [LARGE SCALE GENOMIC DNA]</scope>
    <source>
        <strain evidence="3 4">N2SHLJ1</strain>
    </source>
</reference>